<evidence type="ECO:0000313" key="2">
    <source>
        <dbReference type="Proteomes" id="UP000254794"/>
    </source>
</evidence>
<dbReference type="Proteomes" id="UP000254794">
    <property type="component" value="Unassembled WGS sequence"/>
</dbReference>
<gene>
    <name evidence="1" type="ORF">NCTC13316_00114</name>
</gene>
<evidence type="ECO:0000313" key="1">
    <source>
        <dbReference type="EMBL" id="STX50049.1"/>
    </source>
</evidence>
<protein>
    <submittedName>
        <fullName evidence="1">Uncharacterized protein</fullName>
    </submittedName>
</protein>
<reference evidence="1 2" key="1">
    <citation type="submission" date="2018-06" db="EMBL/GenBank/DDBJ databases">
        <authorList>
            <consortium name="Pathogen Informatics"/>
            <person name="Doyle S."/>
        </authorList>
    </citation>
    <scope>NUCLEOTIDE SEQUENCE [LARGE SCALE GENOMIC DNA]</scope>
    <source>
        <strain evidence="1 2">NCTC13316</strain>
    </source>
</reference>
<keyword evidence="2" id="KW-1185">Reference proteome</keyword>
<accession>A0A378JIK1</accession>
<dbReference type="RefSeq" id="WP_115329524.1">
    <property type="nucleotide sequence ID" value="NZ_CAAAHP010000003.1"/>
</dbReference>
<proteinExistence type="predicted"/>
<dbReference type="AlphaFoldDB" id="A0A378JIK1"/>
<dbReference type="OrthoDB" id="5640090at2"/>
<organism evidence="1 2">
    <name type="scientific">Legionella busanensis</name>
    <dbReference type="NCBI Taxonomy" id="190655"/>
    <lineage>
        <taxon>Bacteria</taxon>
        <taxon>Pseudomonadati</taxon>
        <taxon>Pseudomonadota</taxon>
        <taxon>Gammaproteobacteria</taxon>
        <taxon>Legionellales</taxon>
        <taxon>Legionellaceae</taxon>
        <taxon>Legionella</taxon>
    </lineage>
</organism>
<dbReference type="EMBL" id="UGOD01000001">
    <property type="protein sequence ID" value="STX50049.1"/>
    <property type="molecule type" value="Genomic_DNA"/>
</dbReference>
<name>A0A378JIK1_9GAMM</name>
<sequence length="157" mass="17859">MKALISAVLLLFTSFTWAINSNFLFLQQSSTGELIKNKDHSYSLTLRDAPTYISYFTDKPKKQAGILPLSQFIELLTGKNIRNHFSTIPPNATIVMISNSGQSQNFIALLSKPHYVENATITYQLKIMSKDPILTGNMKYINMFIDDVHWQPNRITN</sequence>